<protein>
    <submittedName>
        <fullName evidence="1 3">Uncharacterized protein</fullName>
    </submittedName>
</protein>
<dbReference type="Proteomes" id="UP000280834">
    <property type="component" value="Unassembled WGS sequence"/>
</dbReference>
<evidence type="ECO:0000313" key="2">
    <source>
        <dbReference type="Proteomes" id="UP000280834"/>
    </source>
</evidence>
<dbReference type="EMBL" id="UZAG01015753">
    <property type="protein sequence ID" value="VDO23103.1"/>
    <property type="molecule type" value="Genomic_DNA"/>
</dbReference>
<keyword evidence="2" id="KW-1185">Reference proteome</keyword>
<proteinExistence type="predicted"/>
<name>A0A0R3QMF8_9BILA</name>
<evidence type="ECO:0000313" key="1">
    <source>
        <dbReference type="EMBL" id="VDO23103.1"/>
    </source>
</evidence>
<accession>A0A0R3QMF8</accession>
<reference evidence="1 2" key="2">
    <citation type="submission" date="2018-11" db="EMBL/GenBank/DDBJ databases">
        <authorList>
            <consortium name="Pathogen Informatics"/>
        </authorList>
    </citation>
    <scope>NUCLEOTIDE SEQUENCE [LARGE SCALE GENOMIC DNA]</scope>
</reference>
<dbReference type="AlphaFoldDB" id="A0A0R3QMF8"/>
<gene>
    <name evidence="1" type="ORF">BTMF_LOCUS6944</name>
</gene>
<dbReference type="WBParaSite" id="BTMF_0000889301-mRNA-1">
    <property type="protein sequence ID" value="BTMF_0000889301-mRNA-1"/>
    <property type="gene ID" value="BTMF_0000889301"/>
</dbReference>
<reference evidence="3" key="1">
    <citation type="submission" date="2017-02" db="UniProtKB">
        <authorList>
            <consortium name="WormBaseParasite"/>
        </authorList>
    </citation>
    <scope>IDENTIFICATION</scope>
</reference>
<organism evidence="3">
    <name type="scientific">Brugia timori</name>
    <dbReference type="NCBI Taxonomy" id="42155"/>
    <lineage>
        <taxon>Eukaryota</taxon>
        <taxon>Metazoa</taxon>
        <taxon>Ecdysozoa</taxon>
        <taxon>Nematoda</taxon>
        <taxon>Chromadorea</taxon>
        <taxon>Rhabditida</taxon>
        <taxon>Spirurina</taxon>
        <taxon>Spiruromorpha</taxon>
        <taxon>Filarioidea</taxon>
        <taxon>Onchocercidae</taxon>
        <taxon>Brugia</taxon>
    </lineage>
</organism>
<evidence type="ECO:0000313" key="3">
    <source>
        <dbReference type="WBParaSite" id="BTMF_0000889301-mRNA-1"/>
    </source>
</evidence>
<sequence length="55" mass="6415">MSRQKMVLLAKTHTLLQWSTATVNGARGRSYSRLRVKQVINCWCGADCSKMKWKW</sequence>